<feature type="transmembrane region" description="Helical" evidence="1">
    <location>
        <begin position="92"/>
        <end position="114"/>
    </location>
</feature>
<proteinExistence type="predicted"/>
<dbReference type="eggNOG" id="COG3903">
    <property type="taxonomic scope" value="Bacteria"/>
</dbReference>
<protein>
    <submittedName>
        <fullName evidence="2">LuxR family transcriptional regulator</fullName>
    </submittedName>
</protein>
<keyword evidence="3" id="KW-1185">Reference proteome</keyword>
<gene>
    <name evidence="2" type="ORF">AMETH_5273</name>
</gene>
<reference evidence="2 3" key="1">
    <citation type="submission" date="2014-07" db="EMBL/GenBank/DDBJ databases">
        <title>Whole Genome Sequence of the Amycolatopsis methanolica 239.</title>
        <authorList>
            <person name="Tang B."/>
        </authorList>
    </citation>
    <scope>NUCLEOTIDE SEQUENCE [LARGE SCALE GENOMIC DNA]</scope>
    <source>
        <strain evidence="2 3">239</strain>
    </source>
</reference>
<dbReference type="Proteomes" id="UP000062973">
    <property type="component" value="Chromosome"/>
</dbReference>
<dbReference type="PATRIC" id="fig|1068978.7.peg.5661"/>
<keyword evidence="1" id="KW-0812">Transmembrane</keyword>
<name>A0A076N3H0_AMYME</name>
<evidence type="ECO:0000313" key="3">
    <source>
        <dbReference type="Proteomes" id="UP000062973"/>
    </source>
</evidence>
<dbReference type="HOGENOM" id="CLU_1544443_0_0_11"/>
<keyword evidence="1" id="KW-1133">Transmembrane helix</keyword>
<accession>A0A076N3H0</accession>
<keyword evidence="1" id="KW-0472">Membrane</keyword>
<sequence>MTVELTLLPRVACRGRAGQEGLALWRQAVARQRDSGVLPLPDAPGLDAWTLELLCVTVIAHAQRGRLDLVADLVTELPPLAPPLFSESAAKVPAYLIGMAVRGTLLLALGVLALDRGDRTGARLVALAERLGFLRNFQPTMTPAGFRAAAEKADGPDELRLAALDLLSGSAPG</sequence>
<evidence type="ECO:0000256" key="1">
    <source>
        <dbReference type="SAM" id="Phobius"/>
    </source>
</evidence>
<dbReference type="AlphaFoldDB" id="A0A076N3H0"/>
<organism evidence="2 3">
    <name type="scientific">Amycolatopsis methanolica 239</name>
    <dbReference type="NCBI Taxonomy" id="1068978"/>
    <lineage>
        <taxon>Bacteria</taxon>
        <taxon>Bacillati</taxon>
        <taxon>Actinomycetota</taxon>
        <taxon>Actinomycetes</taxon>
        <taxon>Pseudonocardiales</taxon>
        <taxon>Pseudonocardiaceae</taxon>
        <taxon>Amycolatopsis</taxon>
        <taxon>Amycolatopsis methanolica group</taxon>
    </lineage>
</organism>
<dbReference type="STRING" id="1068978.AMETH_5273"/>
<dbReference type="RefSeq" id="WP_017984211.1">
    <property type="nucleotide sequence ID" value="NZ_AQUL01000001.1"/>
</dbReference>
<dbReference type="KEGG" id="amq:AMETH_5273"/>
<dbReference type="EMBL" id="CP009110">
    <property type="protein sequence ID" value="AIJ25365.1"/>
    <property type="molecule type" value="Genomic_DNA"/>
</dbReference>
<evidence type="ECO:0000313" key="2">
    <source>
        <dbReference type="EMBL" id="AIJ25365.1"/>
    </source>
</evidence>